<evidence type="ECO:0000256" key="3">
    <source>
        <dbReference type="ARBA" id="ARBA00005923"/>
    </source>
</evidence>
<keyword evidence="5" id="KW-0813">Transport</keyword>
<evidence type="ECO:0008006" key="14">
    <source>
        <dbReference type="Google" id="ProtNLM"/>
    </source>
</evidence>
<dbReference type="GO" id="GO:0032981">
    <property type="term" value="P:mitochondrial respiratory chain complex I assembly"/>
    <property type="evidence" value="ECO:0007669"/>
    <property type="project" value="TreeGrafter"/>
</dbReference>
<comment type="similarity">
    <text evidence="3">Belongs to the complex I NDUFB2 subunit family.</text>
</comment>
<evidence type="ECO:0000256" key="9">
    <source>
        <dbReference type="ARBA" id="ARBA00022982"/>
    </source>
</evidence>
<evidence type="ECO:0000256" key="2">
    <source>
        <dbReference type="ARBA" id="ARBA00004443"/>
    </source>
</evidence>
<name>A0A834XVZ3_APHGI</name>
<keyword evidence="9" id="KW-0249">Electron transport</keyword>
<dbReference type="EMBL" id="JACMRX010000003">
    <property type="protein sequence ID" value="KAF7993612.1"/>
    <property type="molecule type" value="Genomic_DNA"/>
</dbReference>
<dbReference type="InterPro" id="IPR026627">
    <property type="entry name" value="NDUFB2_animal"/>
</dbReference>
<keyword evidence="13" id="KW-1185">Reference proteome</keyword>
<reference evidence="12 13" key="1">
    <citation type="submission" date="2020-08" db="EMBL/GenBank/DDBJ databases">
        <title>Aphidius gifuensis genome sequencing and assembly.</title>
        <authorList>
            <person name="Du Z."/>
        </authorList>
    </citation>
    <scope>NUCLEOTIDE SEQUENCE [LARGE SCALE GENOMIC DNA]</scope>
    <source>
        <strain evidence="12">YNYX2018</strain>
        <tissue evidence="12">Adults</tissue>
    </source>
</reference>
<evidence type="ECO:0000313" key="13">
    <source>
        <dbReference type="Proteomes" id="UP000639338"/>
    </source>
</evidence>
<gene>
    <name evidence="12" type="ORF">HCN44_010207</name>
</gene>
<evidence type="ECO:0000256" key="6">
    <source>
        <dbReference type="ARBA" id="ARBA00022660"/>
    </source>
</evidence>
<protein>
    <recommendedName>
        <fullName evidence="14">NADH dehydrogenase [ubiquinone] 1 beta subcomplex subunit 2, mitochondrial</fullName>
    </recommendedName>
</protein>
<evidence type="ECO:0000256" key="4">
    <source>
        <dbReference type="ARBA" id="ARBA00011533"/>
    </source>
</evidence>
<comment type="caution">
    <text evidence="12">The sequence shown here is derived from an EMBL/GenBank/DDBJ whole genome shotgun (WGS) entry which is preliminary data.</text>
</comment>
<sequence>MLISRGFGLAKNVAVIATRKLPKTVVQTRNSGHSYMYRDVKEAPRKDVWMAEISTGIMWWWVLWHMWHDWGHIVGEFDYPDPSKWTNEELGIPPDDVDL</sequence>
<accession>A0A834XVZ3</accession>
<keyword evidence="8" id="KW-0809">Transit peptide</keyword>
<keyword evidence="6" id="KW-0679">Respiratory chain</keyword>
<keyword evidence="10" id="KW-0496">Mitochondrion</keyword>
<evidence type="ECO:0000313" key="12">
    <source>
        <dbReference type="EMBL" id="KAF7993612.1"/>
    </source>
</evidence>
<dbReference type="PANTHER" id="PTHR15223:SF1">
    <property type="entry name" value="NADH DEHYDROGENASE [UBIQUINONE] 1 BETA SUBCOMPLEX SUBUNIT 2, MITOCHONDRIAL"/>
    <property type="match status" value="1"/>
</dbReference>
<dbReference type="AlphaFoldDB" id="A0A834XVZ3"/>
<dbReference type="GO" id="GO:0005743">
    <property type="term" value="C:mitochondrial inner membrane"/>
    <property type="evidence" value="ECO:0007669"/>
    <property type="project" value="UniProtKB-SubCell"/>
</dbReference>
<evidence type="ECO:0000256" key="10">
    <source>
        <dbReference type="ARBA" id="ARBA00023128"/>
    </source>
</evidence>
<organism evidence="12 13">
    <name type="scientific">Aphidius gifuensis</name>
    <name type="common">Parasitoid wasp</name>
    <dbReference type="NCBI Taxonomy" id="684658"/>
    <lineage>
        <taxon>Eukaryota</taxon>
        <taxon>Metazoa</taxon>
        <taxon>Ecdysozoa</taxon>
        <taxon>Arthropoda</taxon>
        <taxon>Hexapoda</taxon>
        <taxon>Insecta</taxon>
        <taxon>Pterygota</taxon>
        <taxon>Neoptera</taxon>
        <taxon>Endopterygota</taxon>
        <taxon>Hymenoptera</taxon>
        <taxon>Apocrita</taxon>
        <taxon>Ichneumonoidea</taxon>
        <taxon>Braconidae</taxon>
        <taxon>Aphidiinae</taxon>
        <taxon>Aphidius</taxon>
    </lineage>
</organism>
<evidence type="ECO:0000256" key="1">
    <source>
        <dbReference type="ARBA" id="ARBA00003195"/>
    </source>
</evidence>
<comment type="function">
    <text evidence="1">Accessory subunit of the mitochondrial membrane respiratory chain NADH dehydrogenase (Complex I), that is believed not to be involved in catalysis. Complex I functions in the transfer of electrons from NADH to the respiratory chain. The immediate electron acceptor for the enzyme is believed to be ubiquinone.</text>
</comment>
<evidence type="ECO:0000256" key="11">
    <source>
        <dbReference type="ARBA" id="ARBA00023136"/>
    </source>
</evidence>
<dbReference type="OrthoDB" id="6241903at2759"/>
<evidence type="ECO:0000256" key="5">
    <source>
        <dbReference type="ARBA" id="ARBA00022448"/>
    </source>
</evidence>
<proteinExistence type="inferred from homology"/>
<evidence type="ECO:0000256" key="8">
    <source>
        <dbReference type="ARBA" id="ARBA00022946"/>
    </source>
</evidence>
<comment type="subunit">
    <text evidence="4">Complex I is composed of 45 different subunits.</text>
</comment>
<evidence type="ECO:0000256" key="7">
    <source>
        <dbReference type="ARBA" id="ARBA00022792"/>
    </source>
</evidence>
<comment type="subcellular location">
    <subcellularLocation>
        <location evidence="2">Mitochondrion inner membrane</location>
        <topology evidence="2">Peripheral membrane protein</topology>
        <orientation evidence="2">Matrix side</orientation>
    </subcellularLocation>
</comment>
<dbReference type="GO" id="GO:0045271">
    <property type="term" value="C:respiratory chain complex I"/>
    <property type="evidence" value="ECO:0007669"/>
    <property type="project" value="InterPro"/>
</dbReference>
<dbReference type="Pfam" id="PF14813">
    <property type="entry name" value="NADH_B2"/>
    <property type="match status" value="1"/>
</dbReference>
<keyword evidence="7" id="KW-0999">Mitochondrion inner membrane</keyword>
<dbReference type="Proteomes" id="UP000639338">
    <property type="component" value="Unassembled WGS sequence"/>
</dbReference>
<dbReference type="PANTHER" id="PTHR15223">
    <property type="entry name" value="NADH-UBIQUINONE OXIDOREDUCTASE AGGG SUBUNIT"/>
    <property type="match status" value="1"/>
</dbReference>
<keyword evidence="11" id="KW-0472">Membrane</keyword>